<evidence type="ECO:0000313" key="3">
    <source>
        <dbReference type="Proteomes" id="UP001057134"/>
    </source>
</evidence>
<reference evidence="2" key="2">
    <citation type="journal article" date="2021" name="J Anim Sci Technol">
        <title>Complete genome sequence of Paenibacillus konkukensis sp. nov. SK3146 as a potential probiotic strain.</title>
        <authorList>
            <person name="Jung H.I."/>
            <person name="Park S."/>
            <person name="Niu K.M."/>
            <person name="Lee S.W."/>
            <person name="Kothari D."/>
            <person name="Yi K.J."/>
            <person name="Kim S.K."/>
        </authorList>
    </citation>
    <scope>NUCLEOTIDE SEQUENCE</scope>
    <source>
        <strain evidence="2">SK3146</strain>
    </source>
</reference>
<reference evidence="2" key="1">
    <citation type="submission" date="2018-02" db="EMBL/GenBank/DDBJ databases">
        <authorList>
            <person name="Kim S.-K."/>
            <person name="Jung H.-I."/>
            <person name="Lee S.-W."/>
        </authorList>
    </citation>
    <scope>NUCLEOTIDE SEQUENCE</scope>
    <source>
        <strain evidence="2">SK3146</strain>
    </source>
</reference>
<accession>A0ABY4RN38</accession>
<evidence type="ECO:0000256" key="1">
    <source>
        <dbReference type="SAM" id="MobiDB-lite"/>
    </source>
</evidence>
<dbReference type="RefSeq" id="WP_249864947.1">
    <property type="nucleotide sequence ID" value="NZ_CP027059.1"/>
</dbReference>
<protein>
    <submittedName>
        <fullName evidence="2">Uncharacterized protein</fullName>
    </submittedName>
</protein>
<keyword evidence="3" id="KW-1185">Reference proteome</keyword>
<organism evidence="2 3">
    <name type="scientific">Paenibacillus konkukensis</name>
    <dbReference type="NCBI Taxonomy" id="2020716"/>
    <lineage>
        <taxon>Bacteria</taxon>
        <taxon>Bacillati</taxon>
        <taxon>Bacillota</taxon>
        <taxon>Bacilli</taxon>
        <taxon>Bacillales</taxon>
        <taxon>Paenibacillaceae</taxon>
        <taxon>Paenibacillus</taxon>
    </lineage>
</organism>
<gene>
    <name evidence="2" type="ORF">SK3146_02019</name>
</gene>
<dbReference type="Proteomes" id="UP001057134">
    <property type="component" value="Chromosome"/>
</dbReference>
<proteinExistence type="predicted"/>
<name>A0ABY4RN38_9BACL</name>
<evidence type="ECO:0000313" key="2">
    <source>
        <dbReference type="EMBL" id="UQZ82859.1"/>
    </source>
</evidence>
<dbReference type="EMBL" id="CP027059">
    <property type="protein sequence ID" value="UQZ82859.1"/>
    <property type="molecule type" value="Genomic_DNA"/>
</dbReference>
<feature type="region of interest" description="Disordered" evidence="1">
    <location>
        <begin position="39"/>
        <end position="62"/>
    </location>
</feature>
<sequence>MKVNVKKVLLIIVCAELMIWYWAQLDSIEQNGQVVYHHQTNRDTEAPQKAAVDPAEAVKKAS</sequence>